<dbReference type="EMBL" id="CP053085">
    <property type="protein sequence ID" value="QJR35269.1"/>
    <property type="molecule type" value="Genomic_DNA"/>
</dbReference>
<dbReference type="GO" id="GO:0008270">
    <property type="term" value="F:zinc ion binding"/>
    <property type="evidence" value="ECO:0007669"/>
    <property type="project" value="InterPro"/>
</dbReference>
<dbReference type="PANTHER" id="PTHR11533:SF174">
    <property type="entry name" value="PUROMYCIN-SENSITIVE AMINOPEPTIDASE-RELATED"/>
    <property type="match status" value="1"/>
</dbReference>
<dbReference type="PROSITE" id="PS51257">
    <property type="entry name" value="PROKAR_LIPOPROTEIN"/>
    <property type="match status" value="1"/>
</dbReference>
<sequence>MSSSRSCRPSRPLTGALAGLLAAVLACAVVTRAGAQSPLLTGPGVSAELARLREAQVTDVAYDLALSVSAGDTATGRVTVSFTQRTAGDVVLDFRGLSVRDGKINGAAWAEMAAAWNRHHLVVPAARLRLGRNSVEVGFATPVAQAGASIIRNRDATDGNVYLYTLLVPSDANLLFPCFDQPDLKAKVRLSLTTPMAWRALANGREIGVDTAGARVTHRFAETQRLSTYLIAFAAGPWASVTRSVATTSKAAPVPVSLWMRQSRRTEAESDTLIEMNARALRWLGDWFGIPYAFDKFDALLAPAFPFGGMEHPGAVFYNEESFIYRERPTVSQLLGRQATTFHEVAHQWFGDYMTMRWFDDLWLKEGFATYMAARMQADLEPTSNAWKTFYLRNKPVAYATDATAGTTPIWQQLGNLDQAKSNYGPIVYNKAPGVLKQLEYLVGAAAFQRGVQDFLRTHAYDNGTWRELLGSVGRAASRDLTAWGQAWMLRPGMPLVEQRLTVRNGVVQRLALVQRAAQPTLSGRGAWPLKVQLLMYYANRPAVRLPVEMRGDTTFVTAAAGRPAPDFVFANDGDYGYAIVLPDSMSVRWLEQHIGAVRDDFLRAMLWGSLWDLVREARLSPARYAEMVMRELPAERDEQITGALVGRLSTVIGRYTDDAAREALLARAEPVLLRGAADSARSYGQRKTQVDAVIGLARSPASLQRLDRWLDGDTAAGLALRPPTRWSIVTRLVARSAPSASARLAAEARRDSTSEGQRQAFVADAARPDSAHKRALFTRWFSDVALNEEWVTSSLRSFHDADQSTMTKAYLVPALDTLPWIQQNRRIFFLGSWLGATIGGQSDAAALGQIDRWLASHPALALDLQQKIRQSRDELERTVRIRQAFSAGTPRQ</sequence>
<dbReference type="SUPFAM" id="SSF55486">
    <property type="entry name" value="Metalloproteases ('zincins'), catalytic domain"/>
    <property type="match status" value="1"/>
</dbReference>
<dbReference type="SUPFAM" id="SSF63737">
    <property type="entry name" value="Leukotriene A4 hydrolase N-terminal domain"/>
    <property type="match status" value="1"/>
</dbReference>
<dbReference type="InterPro" id="IPR014782">
    <property type="entry name" value="Peptidase_M1_dom"/>
</dbReference>
<name>A0A6M4IND7_9BACT</name>
<feature type="domain" description="ERAP1-like C-terminal" evidence="14">
    <location>
        <begin position="568"/>
        <end position="878"/>
    </location>
</feature>
<evidence type="ECO:0000256" key="10">
    <source>
        <dbReference type="ARBA" id="ARBA00022833"/>
    </source>
</evidence>
<keyword evidence="8" id="KW-0479">Metal-binding</keyword>
<dbReference type="GO" id="GO:0006508">
    <property type="term" value="P:proteolysis"/>
    <property type="evidence" value="ECO:0007669"/>
    <property type="project" value="UniProtKB-KW"/>
</dbReference>
<dbReference type="Gene3D" id="1.10.390.10">
    <property type="entry name" value="Neutral Protease Domain 2"/>
    <property type="match status" value="1"/>
</dbReference>
<dbReference type="GO" id="GO:0043171">
    <property type="term" value="P:peptide catabolic process"/>
    <property type="evidence" value="ECO:0007669"/>
    <property type="project" value="TreeGrafter"/>
</dbReference>
<dbReference type="CDD" id="cd09602">
    <property type="entry name" value="M1_APN"/>
    <property type="match status" value="1"/>
</dbReference>
<dbReference type="InterPro" id="IPR024571">
    <property type="entry name" value="ERAP1-like_C_dom"/>
</dbReference>
<keyword evidence="9" id="KW-0378">Hydrolase</keyword>
<evidence type="ECO:0000259" key="15">
    <source>
        <dbReference type="Pfam" id="PF17900"/>
    </source>
</evidence>
<evidence type="ECO:0000313" key="17">
    <source>
        <dbReference type="Proteomes" id="UP000500938"/>
    </source>
</evidence>
<comment type="cofactor">
    <cofactor evidence="2">
        <name>Zn(2+)</name>
        <dbReference type="ChEBI" id="CHEBI:29105"/>
    </cofactor>
</comment>
<dbReference type="Pfam" id="PF01433">
    <property type="entry name" value="Peptidase_M1"/>
    <property type="match status" value="1"/>
</dbReference>
<dbReference type="KEGG" id="ggr:HKW67_07010"/>
<dbReference type="InterPro" id="IPR045357">
    <property type="entry name" value="Aminopeptidase_N-like_N"/>
</dbReference>
<keyword evidence="6 16" id="KW-0031">Aminopeptidase</keyword>
<protein>
    <recommendedName>
        <fullName evidence="5">Aminopeptidase N</fullName>
        <ecNumber evidence="4">3.4.11.2</ecNumber>
    </recommendedName>
</protein>
<evidence type="ECO:0000256" key="6">
    <source>
        <dbReference type="ARBA" id="ARBA00022438"/>
    </source>
</evidence>
<evidence type="ECO:0000256" key="5">
    <source>
        <dbReference type="ARBA" id="ARBA00015611"/>
    </source>
</evidence>
<feature type="region of interest" description="Disordered" evidence="12">
    <location>
        <begin position="745"/>
        <end position="765"/>
    </location>
</feature>
<proteinExistence type="inferred from homology"/>
<evidence type="ECO:0000256" key="8">
    <source>
        <dbReference type="ARBA" id="ARBA00022723"/>
    </source>
</evidence>
<evidence type="ECO:0000313" key="16">
    <source>
        <dbReference type="EMBL" id="QJR35269.1"/>
    </source>
</evidence>
<gene>
    <name evidence="16" type="ORF">HKW67_07010</name>
</gene>
<dbReference type="GO" id="GO:0016285">
    <property type="term" value="F:alanyl aminopeptidase activity"/>
    <property type="evidence" value="ECO:0007669"/>
    <property type="project" value="UniProtKB-EC"/>
</dbReference>
<evidence type="ECO:0000256" key="7">
    <source>
        <dbReference type="ARBA" id="ARBA00022670"/>
    </source>
</evidence>
<dbReference type="InterPro" id="IPR027268">
    <property type="entry name" value="Peptidase_M4/M1_CTD_sf"/>
</dbReference>
<keyword evidence="7" id="KW-0645">Protease</keyword>
<comment type="similarity">
    <text evidence="3">Belongs to the peptidase M1 family.</text>
</comment>
<evidence type="ECO:0000256" key="9">
    <source>
        <dbReference type="ARBA" id="ARBA00022801"/>
    </source>
</evidence>
<evidence type="ECO:0000256" key="11">
    <source>
        <dbReference type="ARBA" id="ARBA00023049"/>
    </source>
</evidence>
<dbReference type="InterPro" id="IPR050344">
    <property type="entry name" value="Peptidase_M1_aminopeptidases"/>
</dbReference>
<evidence type="ECO:0000256" key="3">
    <source>
        <dbReference type="ARBA" id="ARBA00010136"/>
    </source>
</evidence>
<dbReference type="Pfam" id="PF11838">
    <property type="entry name" value="ERAP1_C"/>
    <property type="match status" value="1"/>
</dbReference>
<dbReference type="PANTHER" id="PTHR11533">
    <property type="entry name" value="PROTEASE M1 ZINC METALLOPROTEASE"/>
    <property type="match status" value="1"/>
</dbReference>
<dbReference type="InterPro" id="IPR042097">
    <property type="entry name" value="Aminopeptidase_N-like_N_sf"/>
</dbReference>
<evidence type="ECO:0000259" key="14">
    <source>
        <dbReference type="Pfam" id="PF11838"/>
    </source>
</evidence>
<feature type="domain" description="Peptidase M1 membrane alanine aminopeptidase" evidence="13">
    <location>
        <begin position="275"/>
        <end position="485"/>
    </location>
</feature>
<dbReference type="GO" id="GO:0016020">
    <property type="term" value="C:membrane"/>
    <property type="evidence" value="ECO:0007669"/>
    <property type="project" value="TreeGrafter"/>
</dbReference>
<evidence type="ECO:0000256" key="2">
    <source>
        <dbReference type="ARBA" id="ARBA00001947"/>
    </source>
</evidence>
<dbReference type="EC" id="3.4.11.2" evidence="4"/>
<dbReference type="InterPro" id="IPR001930">
    <property type="entry name" value="Peptidase_M1"/>
</dbReference>
<accession>A0A6M4IND7</accession>
<dbReference type="AlphaFoldDB" id="A0A6M4IND7"/>
<dbReference type="GO" id="GO:0070006">
    <property type="term" value="F:metalloaminopeptidase activity"/>
    <property type="evidence" value="ECO:0007669"/>
    <property type="project" value="TreeGrafter"/>
</dbReference>
<keyword evidence="11" id="KW-0482">Metalloprotease</keyword>
<evidence type="ECO:0000256" key="1">
    <source>
        <dbReference type="ARBA" id="ARBA00000098"/>
    </source>
</evidence>
<evidence type="ECO:0000256" key="4">
    <source>
        <dbReference type="ARBA" id="ARBA00012564"/>
    </source>
</evidence>
<evidence type="ECO:0000259" key="13">
    <source>
        <dbReference type="Pfam" id="PF01433"/>
    </source>
</evidence>
<reference evidence="16 17" key="1">
    <citation type="submission" date="2020-05" db="EMBL/GenBank/DDBJ databases">
        <title>Complete genome sequence of Gemmatimonas greenlandica TET16.</title>
        <authorList>
            <person name="Zeng Y."/>
        </authorList>
    </citation>
    <scope>NUCLEOTIDE SEQUENCE [LARGE SCALE GENOMIC DNA]</scope>
    <source>
        <strain evidence="16 17">TET16</strain>
    </source>
</reference>
<comment type="catalytic activity">
    <reaction evidence="1">
        <text>Release of an N-terminal amino acid, Xaa-|-Yaa- from a peptide, amide or arylamide. Xaa is preferably Ala, but may be most amino acids including Pro (slow action). When a terminal hydrophobic residue is followed by a prolyl residue, the two may be released as an intact Xaa-Pro dipeptide.</text>
        <dbReference type="EC" id="3.4.11.2"/>
    </reaction>
</comment>
<dbReference type="PRINTS" id="PR00756">
    <property type="entry name" value="ALADIPTASE"/>
</dbReference>
<evidence type="ECO:0000256" key="12">
    <source>
        <dbReference type="SAM" id="MobiDB-lite"/>
    </source>
</evidence>
<keyword evidence="17" id="KW-1185">Reference proteome</keyword>
<dbReference type="RefSeq" id="WP_171224698.1">
    <property type="nucleotide sequence ID" value="NZ_CP053085.1"/>
</dbReference>
<dbReference type="GO" id="GO:0005615">
    <property type="term" value="C:extracellular space"/>
    <property type="evidence" value="ECO:0007669"/>
    <property type="project" value="TreeGrafter"/>
</dbReference>
<dbReference type="GO" id="GO:0042277">
    <property type="term" value="F:peptide binding"/>
    <property type="evidence" value="ECO:0007669"/>
    <property type="project" value="TreeGrafter"/>
</dbReference>
<dbReference type="Gene3D" id="2.60.40.1730">
    <property type="entry name" value="tricorn interacting facor f3 domain"/>
    <property type="match status" value="1"/>
</dbReference>
<dbReference type="GO" id="GO:0005737">
    <property type="term" value="C:cytoplasm"/>
    <property type="evidence" value="ECO:0007669"/>
    <property type="project" value="TreeGrafter"/>
</dbReference>
<organism evidence="16 17">
    <name type="scientific">Gemmatimonas groenlandica</name>
    <dbReference type="NCBI Taxonomy" id="2732249"/>
    <lineage>
        <taxon>Bacteria</taxon>
        <taxon>Pseudomonadati</taxon>
        <taxon>Gemmatimonadota</taxon>
        <taxon>Gemmatimonadia</taxon>
        <taxon>Gemmatimonadales</taxon>
        <taxon>Gemmatimonadaceae</taxon>
        <taxon>Gemmatimonas</taxon>
    </lineage>
</organism>
<keyword evidence="10" id="KW-0862">Zinc</keyword>
<dbReference type="Proteomes" id="UP000500938">
    <property type="component" value="Chromosome"/>
</dbReference>
<feature type="domain" description="Aminopeptidase N-like N-terminal" evidence="15">
    <location>
        <begin position="61"/>
        <end position="230"/>
    </location>
</feature>
<dbReference type="Pfam" id="PF17900">
    <property type="entry name" value="Peptidase_M1_N"/>
    <property type="match status" value="1"/>
</dbReference>